<dbReference type="EMBL" id="JBCEZU010000100">
    <property type="protein sequence ID" value="KAK9530887.1"/>
    <property type="molecule type" value="Genomic_DNA"/>
</dbReference>
<feature type="compositionally biased region" description="Basic and acidic residues" evidence="1">
    <location>
        <begin position="97"/>
        <end position="106"/>
    </location>
</feature>
<evidence type="ECO:0000256" key="1">
    <source>
        <dbReference type="SAM" id="MobiDB-lite"/>
    </source>
</evidence>
<reference evidence="2 3" key="1">
    <citation type="journal article" date="2024" name="Genome Biol. Evol.">
        <title>Chromosome-level genome assembly of the viviparous eelpout Zoarces viviparus.</title>
        <authorList>
            <person name="Fuhrmann N."/>
            <person name="Brasseur M.V."/>
            <person name="Bakowski C.E."/>
            <person name="Podsiadlowski L."/>
            <person name="Prost S."/>
            <person name="Krehenwinkel H."/>
            <person name="Mayer C."/>
        </authorList>
    </citation>
    <scope>NUCLEOTIDE SEQUENCE [LARGE SCALE GENOMIC DNA]</scope>
    <source>
        <strain evidence="2">NO-MEL_2022_Ind0_liver</strain>
    </source>
</reference>
<feature type="compositionally biased region" description="Low complexity" evidence="1">
    <location>
        <begin position="44"/>
        <end position="56"/>
    </location>
</feature>
<protein>
    <submittedName>
        <fullName evidence="2">Uncharacterized protein</fullName>
    </submittedName>
</protein>
<sequence>MVVAEAEEWAARDTAEEARPFQMLWTIVLFRQDATARFPPSVKAAPPLSSESASALQPGGTERRAAWGAGVGAAEDFPIKAGIPRPAGLVSPSIPEQPRRVGESSA</sequence>
<organism evidence="2 3">
    <name type="scientific">Zoarces viviparus</name>
    <name type="common">Viviparous eelpout</name>
    <name type="synonym">Blennius viviparus</name>
    <dbReference type="NCBI Taxonomy" id="48416"/>
    <lineage>
        <taxon>Eukaryota</taxon>
        <taxon>Metazoa</taxon>
        <taxon>Chordata</taxon>
        <taxon>Craniata</taxon>
        <taxon>Vertebrata</taxon>
        <taxon>Euteleostomi</taxon>
        <taxon>Actinopterygii</taxon>
        <taxon>Neopterygii</taxon>
        <taxon>Teleostei</taxon>
        <taxon>Neoteleostei</taxon>
        <taxon>Acanthomorphata</taxon>
        <taxon>Eupercaria</taxon>
        <taxon>Perciformes</taxon>
        <taxon>Cottioidei</taxon>
        <taxon>Zoarcales</taxon>
        <taxon>Zoarcidae</taxon>
        <taxon>Zoarcinae</taxon>
        <taxon>Zoarces</taxon>
    </lineage>
</organism>
<accession>A0AAW1F8K2</accession>
<comment type="caution">
    <text evidence="2">The sequence shown here is derived from an EMBL/GenBank/DDBJ whole genome shotgun (WGS) entry which is preliminary data.</text>
</comment>
<dbReference type="Proteomes" id="UP001488805">
    <property type="component" value="Unassembled WGS sequence"/>
</dbReference>
<feature type="region of interest" description="Disordered" evidence="1">
    <location>
        <begin position="41"/>
        <end position="63"/>
    </location>
</feature>
<evidence type="ECO:0000313" key="2">
    <source>
        <dbReference type="EMBL" id="KAK9530887.1"/>
    </source>
</evidence>
<keyword evidence="3" id="KW-1185">Reference proteome</keyword>
<evidence type="ECO:0000313" key="3">
    <source>
        <dbReference type="Proteomes" id="UP001488805"/>
    </source>
</evidence>
<name>A0AAW1F8K2_ZOAVI</name>
<feature type="region of interest" description="Disordered" evidence="1">
    <location>
        <begin position="84"/>
        <end position="106"/>
    </location>
</feature>
<proteinExistence type="predicted"/>
<dbReference type="AlphaFoldDB" id="A0AAW1F8K2"/>
<gene>
    <name evidence="2" type="ORF">VZT92_012361</name>
</gene>